<feature type="domain" description="F-box" evidence="1">
    <location>
        <begin position="36"/>
        <end position="87"/>
    </location>
</feature>
<evidence type="ECO:0000313" key="3">
    <source>
        <dbReference type="Proteomes" id="UP000184300"/>
    </source>
</evidence>
<dbReference type="InterPro" id="IPR001810">
    <property type="entry name" value="F-box_dom"/>
</dbReference>
<keyword evidence="3" id="KW-1185">Reference proteome</keyword>
<evidence type="ECO:0000259" key="1">
    <source>
        <dbReference type="PROSITE" id="PS50181"/>
    </source>
</evidence>
<gene>
    <name evidence="2" type="ORF">ASPGLDRAFT_1502653</name>
</gene>
<dbReference type="AlphaFoldDB" id="A0A1L9V935"/>
<protein>
    <recommendedName>
        <fullName evidence="1">F-box domain-containing protein</fullName>
    </recommendedName>
</protein>
<name>A0A1L9V935_ASPGL</name>
<dbReference type="RefSeq" id="XP_022397142.1">
    <property type="nucleotide sequence ID" value="XM_022542124.1"/>
</dbReference>
<sequence length="293" mass="33632">MSESISSKGWQIAEWVFDVLFGAQHGSQNPVKLLDKCMLLELPTEILLQIFSYLPLPSQVCLVLSSKTLHRTFGSVLASKELRFSQMPRNGRTYVVTEEYNLRMALLIKLQNVRWVCCGCCQKLHPRREFSAYQRKDCRPWERICSEWAGIVDLYPCISLTLRERARIVEHLKVSEDTSLNLIKRGVLARDSHGQRLLHQCKAYSRIQIEMKLCLTESEQLTVTTCYEGPNIIALPSREVDYQMLICCSKTWLDAMIPRDKPSWSCLNCHARIKNLSSPQSNAAIAHVVRFLG</sequence>
<dbReference type="SUPFAM" id="SSF81383">
    <property type="entry name" value="F-box domain"/>
    <property type="match status" value="1"/>
</dbReference>
<dbReference type="Proteomes" id="UP000184300">
    <property type="component" value="Unassembled WGS sequence"/>
</dbReference>
<organism evidence="2 3">
    <name type="scientific">Aspergillus glaucus CBS 516.65</name>
    <dbReference type="NCBI Taxonomy" id="1160497"/>
    <lineage>
        <taxon>Eukaryota</taxon>
        <taxon>Fungi</taxon>
        <taxon>Dikarya</taxon>
        <taxon>Ascomycota</taxon>
        <taxon>Pezizomycotina</taxon>
        <taxon>Eurotiomycetes</taxon>
        <taxon>Eurotiomycetidae</taxon>
        <taxon>Eurotiales</taxon>
        <taxon>Aspergillaceae</taxon>
        <taxon>Aspergillus</taxon>
        <taxon>Aspergillus subgen. Aspergillus</taxon>
    </lineage>
</organism>
<dbReference type="OrthoDB" id="4454461at2759"/>
<evidence type="ECO:0000313" key="2">
    <source>
        <dbReference type="EMBL" id="OJJ80444.1"/>
    </source>
</evidence>
<dbReference type="InterPro" id="IPR036047">
    <property type="entry name" value="F-box-like_dom_sf"/>
</dbReference>
<dbReference type="VEuPathDB" id="FungiDB:ASPGLDRAFT_1502653"/>
<proteinExistence type="predicted"/>
<reference evidence="3" key="1">
    <citation type="journal article" date="2017" name="Genome Biol.">
        <title>Comparative genomics reveals high biological diversity and specific adaptations in the industrially and medically important fungal genus Aspergillus.</title>
        <authorList>
            <person name="de Vries R.P."/>
            <person name="Riley R."/>
            <person name="Wiebenga A."/>
            <person name="Aguilar-Osorio G."/>
            <person name="Amillis S."/>
            <person name="Uchima C.A."/>
            <person name="Anderluh G."/>
            <person name="Asadollahi M."/>
            <person name="Askin M."/>
            <person name="Barry K."/>
            <person name="Battaglia E."/>
            <person name="Bayram O."/>
            <person name="Benocci T."/>
            <person name="Braus-Stromeyer S.A."/>
            <person name="Caldana C."/>
            <person name="Canovas D."/>
            <person name="Cerqueira G.C."/>
            <person name="Chen F."/>
            <person name="Chen W."/>
            <person name="Choi C."/>
            <person name="Clum A."/>
            <person name="Dos Santos R.A."/>
            <person name="Damasio A.R."/>
            <person name="Diallinas G."/>
            <person name="Emri T."/>
            <person name="Fekete E."/>
            <person name="Flipphi M."/>
            <person name="Freyberg S."/>
            <person name="Gallo A."/>
            <person name="Gournas C."/>
            <person name="Habgood R."/>
            <person name="Hainaut M."/>
            <person name="Harispe M.L."/>
            <person name="Henrissat B."/>
            <person name="Hilden K.S."/>
            <person name="Hope R."/>
            <person name="Hossain A."/>
            <person name="Karabika E."/>
            <person name="Karaffa L."/>
            <person name="Karanyi Z."/>
            <person name="Krasevec N."/>
            <person name="Kuo A."/>
            <person name="Kusch H."/>
            <person name="LaButti K."/>
            <person name="Lagendijk E.L."/>
            <person name="Lapidus A."/>
            <person name="Levasseur A."/>
            <person name="Lindquist E."/>
            <person name="Lipzen A."/>
            <person name="Logrieco A.F."/>
            <person name="MacCabe A."/>
            <person name="Maekelae M.R."/>
            <person name="Malavazi I."/>
            <person name="Melin P."/>
            <person name="Meyer V."/>
            <person name="Mielnichuk N."/>
            <person name="Miskei M."/>
            <person name="Molnar A.P."/>
            <person name="Mule G."/>
            <person name="Ngan C.Y."/>
            <person name="Orejas M."/>
            <person name="Orosz E."/>
            <person name="Ouedraogo J.P."/>
            <person name="Overkamp K.M."/>
            <person name="Park H.-S."/>
            <person name="Perrone G."/>
            <person name="Piumi F."/>
            <person name="Punt P.J."/>
            <person name="Ram A.F."/>
            <person name="Ramon A."/>
            <person name="Rauscher S."/>
            <person name="Record E."/>
            <person name="Riano-Pachon D.M."/>
            <person name="Robert V."/>
            <person name="Roehrig J."/>
            <person name="Ruller R."/>
            <person name="Salamov A."/>
            <person name="Salih N.S."/>
            <person name="Samson R.A."/>
            <person name="Sandor E."/>
            <person name="Sanguinetti M."/>
            <person name="Schuetze T."/>
            <person name="Sepcic K."/>
            <person name="Shelest E."/>
            <person name="Sherlock G."/>
            <person name="Sophianopoulou V."/>
            <person name="Squina F.M."/>
            <person name="Sun H."/>
            <person name="Susca A."/>
            <person name="Todd R.B."/>
            <person name="Tsang A."/>
            <person name="Unkles S.E."/>
            <person name="van de Wiele N."/>
            <person name="van Rossen-Uffink D."/>
            <person name="Oliveira J.V."/>
            <person name="Vesth T.C."/>
            <person name="Visser J."/>
            <person name="Yu J.-H."/>
            <person name="Zhou M."/>
            <person name="Andersen M.R."/>
            <person name="Archer D.B."/>
            <person name="Baker S.E."/>
            <person name="Benoit I."/>
            <person name="Brakhage A.A."/>
            <person name="Braus G.H."/>
            <person name="Fischer R."/>
            <person name="Frisvad J.C."/>
            <person name="Goldman G.H."/>
            <person name="Houbraken J."/>
            <person name="Oakley B."/>
            <person name="Pocsi I."/>
            <person name="Scazzocchio C."/>
            <person name="Seiboth B."/>
            <person name="vanKuyk P.A."/>
            <person name="Wortman J."/>
            <person name="Dyer P.S."/>
            <person name="Grigoriev I.V."/>
        </authorList>
    </citation>
    <scope>NUCLEOTIDE SEQUENCE [LARGE SCALE GENOMIC DNA]</scope>
    <source>
        <strain evidence="3">CBS 516.65</strain>
    </source>
</reference>
<dbReference type="EMBL" id="KV878911">
    <property type="protein sequence ID" value="OJJ80444.1"/>
    <property type="molecule type" value="Genomic_DNA"/>
</dbReference>
<dbReference type="PROSITE" id="PS50181">
    <property type="entry name" value="FBOX"/>
    <property type="match status" value="1"/>
</dbReference>
<dbReference type="GeneID" id="34458385"/>
<dbReference type="Pfam" id="PF12937">
    <property type="entry name" value="F-box-like"/>
    <property type="match status" value="1"/>
</dbReference>
<accession>A0A1L9V935</accession>